<organism evidence="2 3">
    <name type="scientific">Zooshikella harenae</name>
    <dbReference type="NCBI Taxonomy" id="2827238"/>
    <lineage>
        <taxon>Bacteria</taxon>
        <taxon>Pseudomonadati</taxon>
        <taxon>Pseudomonadota</taxon>
        <taxon>Gammaproteobacteria</taxon>
        <taxon>Oceanospirillales</taxon>
        <taxon>Zooshikellaceae</taxon>
        <taxon>Zooshikella</taxon>
    </lineage>
</organism>
<dbReference type="EMBL" id="JAGSOY010000011">
    <property type="protein sequence ID" value="MBU2710848.1"/>
    <property type="molecule type" value="Genomic_DNA"/>
</dbReference>
<dbReference type="Gene3D" id="3.30.70.100">
    <property type="match status" value="1"/>
</dbReference>
<evidence type="ECO:0000259" key="1">
    <source>
        <dbReference type="PROSITE" id="PS50925"/>
    </source>
</evidence>
<protein>
    <submittedName>
        <fullName evidence="2">BLUF domain-containing protein</fullName>
    </submittedName>
</protein>
<evidence type="ECO:0000313" key="3">
    <source>
        <dbReference type="Proteomes" id="UP000690515"/>
    </source>
</evidence>
<keyword evidence="3" id="KW-1185">Reference proteome</keyword>
<dbReference type="SUPFAM" id="SSF54975">
    <property type="entry name" value="Acylphosphatase/BLUF domain-like"/>
    <property type="match status" value="1"/>
</dbReference>
<reference evidence="2 3" key="1">
    <citation type="submission" date="2021-04" db="EMBL/GenBank/DDBJ databases">
        <authorList>
            <person name="Pira H."/>
            <person name="Risdian C."/>
            <person name="Wink J."/>
        </authorList>
    </citation>
    <scope>NUCLEOTIDE SEQUENCE [LARGE SCALE GENOMIC DNA]</scope>
    <source>
        <strain evidence="2 3">WH53</strain>
    </source>
</reference>
<name>A0ABS5ZAD4_9GAMM</name>
<accession>A0ABS5ZAD4</accession>
<feature type="domain" description="BLUF" evidence="1">
    <location>
        <begin position="1"/>
        <end position="79"/>
    </location>
</feature>
<dbReference type="InterPro" id="IPR007024">
    <property type="entry name" value="BLUF_domain"/>
</dbReference>
<dbReference type="PROSITE" id="PS50925">
    <property type="entry name" value="BLUF"/>
    <property type="match status" value="1"/>
</dbReference>
<dbReference type="Pfam" id="PF04940">
    <property type="entry name" value="BLUF"/>
    <property type="match status" value="1"/>
</dbReference>
<proteinExistence type="predicted"/>
<dbReference type="Proteomes" id="UP000690515">
    <property type="component" value="Unassembled WGS sequence"/>
</dbReference>
<sequence>MSEQELITLLKSSRENNIKLNITGLLLYCDCTIIQYLEGDKSIVEKLFATINQDKRHYSIILIHTELTNHRDFPDWSMGFKRMTKNTLECTIPGFNQLAEIEKLSSSEFKNISTEIQLFIKNFSFSASTEKI</sequence>
<comment type="caution">
    <text evidence="2">The sequence shown here is derived from an EMBL/GenBank/DDBJ whole genome shotgun (WGS) entry which is preliminary data.</text>
</comment>
<gene>
    <name evidence="2" type="ORF">KCG35_07235</name>
</gene>
<dbReference type="SMART" id="SM01034">
    <property type="entry name" value="BLUF"/>
    <property type="match status" value="1"/>
</dbReference>
<evidence type="ECO:0000313" key="2">
    <source>
        <dbReference type="EMBL" id="MBU2710848.1"/>
    </source>
</evidence>
<dbReference type="InterPro" id="IPR036046">
    <property type="entry name" value="Acylphosphatase-like_dom_sf"/>
</dbReference>